<gene>
    <name evidence="1" type="ORF">EGW08_003127</name>
</gene>
<evidence type="ECO:0000313" key="2">
    <source>
        <dbReference type="Proteomes" id="UP000271974"/>
    </source>
</evidence>
<reference evidence="1 2" key="1">
    <citation type="submission" date="2019-01" db="EMBL/GenBank/DDBJ databases">
        <title>A draft genome assembly of the solar-powered sea slug Elysia chlorotica.</title>
        <authorList>
            <person name="Cai H."/>
            <person name="Li Q."/>
            <person name="Fang X."/>
            <person name="Li J."/>
            <person name="Curtis N.E."/>
            <person name="Altenburger A."/>
            <person name="Shibata T."/>
            <person name="Feng M."/>
            <person name="Maeda T."/>
            <person name="Schwartz J.A."/>
            <person name="Shigenobu S."/>
            <person name="Lundholm N."/>
            <person name="Nishiyama T."/>
            <person name="Yang H."/>
            <person name="Hasebe M."/>
            <person name="Li S."/>
            <person name="Pierce S.K."/>
            <person name="Wang J."/>
        </authorList>
    </citation>
    <scope>NUCLEOTIDE SEQUENCE [LARGE SCALE GENOMIC DNA]</scope>
    <source>
        <strain evidence="1">EC2010</strain>
        <tissue evidence="1">Whole organism of an adult</tissue>
    </source>
</reference>
<accession>A0A3S1BIJ3</accession>
<dbReference type="AlphaFoldDB" id="A0A3S1BIJ3"/>
<evidence type="ECO:0000313" key="1">
    <source>
        <dbReference type="EMBL" id="RUS89119.1"/>
    </source>
</evidence>
<comment type="caution">
    <text evidence="1">The sequence shown here is derived from an EMBL/GenBank/DDBJ whole genome shotgun (WGS) entry which is preliminary data.</text>
</comment>
<proteinExistence type="predicted"/>
<sequence length="111" mass="13182">MNFSYNTGHTLWVSLETQQQTASYIDETKLKMIEHCERDISNVKLLHIKTTNRVSLSKAHLWMKTSQIFKSIMKMYEEMRSSSTERDLCVLEYHKRSYHRVSTLLCDGRYA</sequence>
<protein>
    <submittedName>
        <fullName evidence="1">Uncharacterized protein</fullName>
    </submittedName>
</protein>
<feature type="non-terminal residue" evidence="1">
    <location>
        <position position="111"/>
    </location>
</feature>
<name>A0A3S1BIJ3_ELYCH</name>
<dbReference type="Proteomes" id="UP000271974">
    <property type="component" value="Unassembled WGS sequence"/>
</dbReference>
<dbReference type="EMBL" id="RQTK01000065">
    <property type="protein sequence ID" value="RUS89119.1"/>
    <property type="molecule type" value="Genomic_DNA"/>
</dbReference>
<keyword evidence="2" id="KW-1185">Reference proteome</keyword>
<organism evidence="1 2">
    <name type="scientific">Elysia chlorotica</name>
    <name type="common">Eastern emerald elysia</name>
    <name type="synonym">Sea slug</name>
    <dbReference type="NCBI Taxonomy" id="188477"/>
    <lineage>
        <taxon>Eukaryota</taxon>
        <taxon>Metazoa</taxon>
        <taxon>Spiralia</taxon>
        <taxon>Lophotrochozoa</taxon>
        <taxon>Mollusca</taxon>
        <taxon>Gastropoda</taxon>
        <taxon>Heterobranchia</taxon>
        <taxon>Euthyneura</taxon>
        <taxon>Panpulmonata</taxon>
        <taxon>Sacoglossa</taxon>
        <taxon>Placobranchoidea</taxon>
        <taxon>Plakobranchidae</taxon>
        <taxon>Elysia</taxon>
    </lineage>
</organism>